<keyword evidence="2" id="KW-1185">Reference proteome</keyword>
<dbReference type="AlphaFoldDB" id="A0AAV5LIM3"/>
<name>A0AAV5LIM3_9ROSI</name>
<reference evidence="1 2" key="1">
    <citation type="journal article" date="2021" name="Commun. Biol.">
        <title>The genome of Shorea leprosula (Dipterocarpaceae) highlights the ecological relevance of drought in aseasonal tropical rainforests.</title>
        <authorList>
            <person name="Ng K.K.S."/>
            <person name="Kobayashi M.J."/>
            <person name="Fawcett J.A."/>
            <person name="Hatakeyama M."/>
            <person name="Paape T."/>
            <person name="Ng C.H."/>
            <person name="Ang C.C."/>
            <person name="Tnah L.H."/>
            <person name="Lee C.T."/>
            <person name="Nishiyama T."/>
            <person name="Sese J."/>
            <person name="O'Brien M.J."/>
            <person name="Copetti D."/>
            <person name="Mohd Noor M.I."/>
            <person name="Ong R.C."/>
            <person name="Putra M."/>
            <person name="Sireger I.Z."/>
            <person name="Indrioko S."/>
            <person name="Kosugi Y."/>
            <person name="Izuno A."/>
            <person name="Isagi Y."/>
            <person name="Lee S.L."/>
            <person name="Shimizu K.K."/>
        </authorList>
    </citation>
    <scope>NUCLEOTIDE SEQUENCE [LARGE SCALE GENOMIC DNA]</scope>
    <source>
        <strain evidence="1">214</strain>
    </source>
</reference>
<evidence type="ECO:0000313" key="1">
    <source>
        <dbReference type="EMBL" id="GKV37007.1"/>
    </source>
</evidence>
<organism evidence="1 2">
    <name type="scientific">Rubroshorea leprosula</name>
    <dbReference type="NCBI Taxonomy" id="152421"/>
    <lineage>
        <taxon>Eukaryota</taxon>
        <taxon>Viridiplantae</taxon>
        <taxon>Streptophyta</taxon>
        <taxon>Embryophyta</taxon>
        <taxon>Tracheophyta</taxon>
        <taxon>Spermatophyta</taxon>
        <taxon>Magnoliopsida</taxon>
        <taxon>eudicotyledons</taxon>
        <taxon>Gunneridae</taxon>
        <taxon>Pentapetalae</taxon>
        <taxon>rosids</taxon>
        <taxon>malvids</taxon>
        <taxon>Malvales</taxon>
        <taxon>Dipterocarpaceae</taxon>
        <taxon>Rubroshorea</taxon>
    </lineage>
</organism>
<gene>
    <name evidence="1" type="ORF">SLEP1_g45081</name>
</gene>
<evidence type="ECO:0000313" key="2">
    <source>
        <dbReference type="Proteomes" id="UP001054252"/>
    </source>
</evidence>
<accession>A0AAV5LIM3</accession>
<proteinExistence type="predicted"/>
<sequence length="35" mass="3705">MSLAEQSEAEGSCVKVAPTPLEPNCIHVAESSFSR</sequence>
<comment type="caution">
    <text evidence="1">The sequence shown here is derived from an EMBL/GenBank/DDBJ whole genome shotgun (WGS) entry which is preliminary data.</text>
</comment>
<dbReference type="EMBL" id="BPVZ01000120">
    <property type="protein sequence ID" value="GKV37007.1"/>
    <property type="molecule type" value="Genomic_DNA"/>
</dbReference>
<protein>
    <submittedName>
        <fullName evidence="1">Uncharacterized protein</fullName>
    </submittedName>
</protein>
<dbReference type="Proteomes" id="UP001054252">
    <property type="component" value="Unassembled WGS sequence"/>
</dbReference>